<feature type="compositionally biased region" description="Basic and acidic residues" evidence="1">
    <location>
        <begin position="104"/>
        <end position="116"/>
    </location>
</feature>
<organism evidence="3 4">
    <name type="scientific">Rhizopus azygosporus</name>
    <name type="common">Rhizopus microsporus var. azygosporus</name>
    <dbReference type="NCBI Taxonomy" id="86630"/>
    <lineage>
        <taxon>Eukaryota</taxon>
        <taxon>Fungi</taxon>
        <taxon>Fungi incertae sedis</taxon>
        <taxon>Mucoromycota</taxon>
        <taxon>Mucoromycotina</taxon>
        <taxon>Mucoromycetes</taxon>
        <taxon>Mucorales</taxon>
        <taxon>Mucorineae</taxon>
        <taxon>Rhizopodaceae</taxon>
        <taxon>Rhizopus</taxon>
    </lineage>
</organism>
<feature type="domain" description="DnaJ homologue subfamily C member 28 conserved" evidence="2">
    <location>
        <begin position="166"/>
        <end position="234"/>
    </location>
</feature>
<evidence type="ECO:0000313" key="4">
    <source>
        <dbReference type="Proteomes" id="UP000252139"/>
    </source>
</evidence>
<comment type="caution">
    <text evidence="3">The sequence shown here is derived from an EMBL/GenBank/DDBJ whole genome shotgun (WGS) entry which is preliminary data.</text>
</comment>
<dbReference type="PANTHER" id="PTHR39394:SF1">
    <property type="entry name" value="DNAJ HOMOLOGUE SUBFAMILY C MEMBER 28 CONSERVED DOMAIN-CONTAINING PROTEIN"/>
    <property type="match status" value="1"/>
</dbReference>
<keyword evidence="4" id="KW-1185">Reference proteome</keyword>
<evidence type="ECO:0000256" key="1">
    <source>
        <dbReference type="SAM" id="MobiDB-lite"/>
    </source>
</evidence>
<dbReference type="AlphaFoldDB" id="A0A367KG88"/>
<proteinExistence type="predicted"/>
<name>A0A367KG88_RHIAZ</name>
<sequence>MLRSHKYTIAAIWSKPSLGTVKRCYSSKHIFAPYDDEEEVNRKKEQLSDDKPWDGEESVKDAVLRMIVDKYRAPLRVEGAARRNLPQPQPYPPHIMQQFAQDKSPGKKQVERERKNKAMKQNRLMNAKDAALDYSLGKKYPTTNEEGDSNVSRKEFISINDIGLLCEEKIREAKAKGEFDNLPGSGKPLQEDYFKNNPYLDQTEYLLNRIVQRNGAAPPWVIMQQEVDTELNSFKLQLSLVCKRCIDELKEEGRPVLKTTLVQRFNQAEKSFFEKQVSSLNSRVRSYNVMCPSPVRKQLLELDKELASVMEKYVK</sequence>
<reference evidence="3 4" key="1">
    <citation type="journal article" date="2018" name="G3 (Bethesda)">
        <title>Phylogenetic and Phylogenomic Definition of Rhizopus Species.</title>
        <authorList>
            <person name="Gryganskyi A.P."/>
            <person name="Golan J."/>
            <person name="Dolatabadi S."/>
            <person name="Mondo S."/>
            <person name="Robb S."/>
            <person name="Idnurm A."/>
            <person name="Muszewska A."/>
            <person name="Steczkiewicz K."/>
            <person name="Masonjones S."/>
            <person name="Liao H.L."/>
            <person name="Gajdeczka M.T."/>
            <person name="Anike F."/>
            <person name="Vuek A."/>
            <person name="Anishchenko I.M."/>
            <person name="Voigt K."/>
            <person name="de Hoog G.S."/>
            <person name="Smith M.E."/>
            <person name="Heitman J."/>
            <person name="Vilgalys R."/>
            <person name="Stajich J.E."/>
        </authorList>
    </citation>
    <scope>NUCLEOTIDE SEQUENCE [LARGE SCALE GENOMIC DNA]</scope>
    <source>
        <strain evidence="3 4">CBS 357.93</strain>
    </source>
</reference>
<gene>
    <name evidence="3" type="ORF">CU097_014459</name>
</gene>
<feature type="region of interest" description="Disordered" evidence="1">
    <location>
        <begin position="80"/>
        <end position="119"/>
    </location>
</feature>
<dbReference type="Pfam" id="PF09350">
    <property type="entry name" value="DJC28_CD"/>
    <property type="match status" value="1"/>
</dbReference>
<evidence type="ECO:0000313" key="3">
    <source>
        <dbReference type="EMBL" id="RCI01235.1"/>
    </source>
</evidence>
<protein>
    <recommendedName>
        <fullName evidence="2">DnaJ homologue subfamily C member 28 conserved domain-containing protein</fullName>
    </recommendedName>
</protein>
<dbReference type="InterPro" id="IPR018961">
    <property type="entry name" value="DnaJ_homolog_subfam-C_membr-28"/>
</dbReference>
<dbReference type="OrthoDB" id="547796at2759"/>
<dbReference type="EMBL" id="PJQL01000019">
    <property type="protein sequence ID" value="RCI01235.1"/>
    <property type="molecule type" value="Genomic_DNA"/>
</dbReference>
<dbReference type="PANTHER" id="PTHR39394">
    <property type="entry name" value="YALI0E31793P"/>
    <property type="match status" value="1"/>
</dbReference>
<dbReference type="Proteomes" id="UP000252139">
    <property type="component" value="Unassembled WGS sequence"/>
</dbReference>
<accession>A0A367KG88</accession>
<evidence type="ECO:0000259" key="2">
    <source>
        <dbReference type="Pfam" id="PF09350"/>
    </source>
</evidence>
<dbReference type="STRING" id="86630.A0A367KG88"/>